<feature type="compositionally biased region" description="Basic residues" evidence="1">
    <location>
        <begin position="146"/>
        <end position="161"/>
    </location>
</feature>
<evidence type="ECO:0000313" key="4">
    <source>
        <dbReference type="Proteomes" id="UP000449547"/>
    </source>
</evidence>
<evidence type="ECO:0000313" key="3">
    <source>
        <dbReference type="EMBL" id="KAA8902139.1"/>
    </source>
</evidence>
<protein>
    <recommendedName>
        <fullName evidence="2">ERCC4 domain-containing protein</fullName>
    </recommendedName>
</protein>
<gene>
    <name evidence="3" type="ORF">DIURU_002933</name>
</gene>
<reference evidence="3 4" key="1">
    <citation type="submission" date="2019-07" db="EMBL/GenBank/DDBJ databases">
        <title>Genome assembly of two rare yeast pathogens: Diutina rugosa and Trichomonascus ciferrii.</title>
        <authorList>
            <person name="Mixao V."/>
            <person name="Saus E."/>
            <person name="Hansen A."/>
            <person name="Lass-Flor C."/>
            <person name="Gabaldon T."/>
        </authorList>
    </citation>
    <scope>NUCLEOTIDE SEQUENCE [LARGE SCALE GENOMIC DNA]</scope>
    <source>
        <strain evidence="3 4">CBS 613</strain>
    </source>
</reference>
<feature type="compositionally biased region" description="Low complexity" evidence="1">
    <location>
        <begin position="61"/>
        <end position="80"/>
    </location>
</feature>
<dbReference type="GO" id="GO:0003677">
    <property type="term" value="F:DNA binding"/>
    <property type="evidence" value="ECO:0007669"/>
    <property type="project" value="InterPro"/>
</dbReference>
<dbReference type="RefSeq" id="XP_034012221.1">
    <property type="nucleotide sequence ID" value="XM_034155639.1"/>
</dbReference>
<feature type="region of interest" description="Disordered" evidence="1">
    <location>
        <begin position="96"/>
        <end position="203"/>
    </location>
</feature>
<evidence type="ECO:0000256" key="1">
    <source>
        <dbReference type="SAM" id="MobiDB-lite"/>
    </source>
</evidence>
<dbReference type="Pfam" id="PF02732">
    <property type="entry name" value="ERCC4"/>
    <property type="match status" value="1"/>
</dbReference>
<feature type="compositionally biased region" description="Low complexity" evidence="1">
    <location>
        <begin position="34"/>
        <end position="50"/>
    </location>
</feature>
<proteinExistence type="predicted"/>
<organism evidence="3 4">
    <name type="scientific">Diutina rugosa</name>
    <name type="common">Yeast</name>
    <name type="synonym">Candida rugosa</name>
    <dbReference type="NCBI Taxonomy" id="5481"/>
    <lineage>
        <taxon>Eukaryota</taxon>
        <taxon>Fungi</taxon>
        <taxon>Dikarya</taxon>
        <taxon>Ascomycota</taxon>
        <taxon>Saccharomycotina</taxon>
        <taxon>Pichiomycetes</taxon>
        <taxon>Debaryomycetaceae</taxon>
        <taxon>Diutina</taxon>
    </lineage>
</organism>
<dbReference type="GeneID" id="54781584"/>
<feature type="region of interest" description="Disordered" evidence="1">
    <location>
        <begin position="23"/>
        <end position="80"/>
    </location>
</feature>
<sequence>MVSSLSEDESIAPDVSVVIVDSSPRAITTDPATTALSPPSVLAPAPATSPIAVEPLSSSQPTTLATPATRETPTRPATSTVETIARLLAELDSDDDDNRVFAQVPATPSPPKASTTTSKSITADNNDTTNDTIKRVKAATITTRTRAPKRRAPTTPPRKRPTLSSSPPAPAVFTDPISSSPTPLPPPLTPPTTAAATVAPAPLSPYSGPGAEYVLAHPTPAQLQEANRISRSKEELLGQMTLYFPHSVYNGFDKPALAHHFPGDRMATYTCELPLLYWRRRAKCVWDERRRQFLACRPFDIDESVAVLFYNADDFVDKLTTDTLQDDVTAAKQTYPELIVFVEGLDLIYRRIRKLVNAHHRADMLDKMGEKSTRPKEPIPSYTVDDIVHKINALQHHHRVNVFSVNSHQEVGEWLALLTVCVAERYYGASKDPRGGAHVKSGSDSESTFVSAMMQFRMVTRKKAQSLYSAFPSLQKVYDQLRIHGSIGVDSEDKNIVPPSVDRMMLKFFTADDPSTPVME</sequence>
<feature type="compositionally biased region" description="Low complexity" evidence="1">
    <location>
        <begin position="112"/>
        <end position="131"/>
    </location>
</feature>
<dbReference type="GO" id="GO:0004518">
    <property type="term" value="F:nuclease activity"/>
    <property type="evidence" value="ECO:0007669"/>
    <property type="project" value="InterPro"/>
</dbReference>
<dbReference type="AlphaFoldDB" id="A0A642UUI6"/>
<accession>A0A642UUI6</accession>
<name>A0A642UUI6_DIURU</name>
<dbReference type="EMBL" id="SWFT01000092">
    <property type="protein sequence ID" value="KAA8902139.1"/>
    <property type="molecule type" value="Genomic_DNA"/>
</dbReference>
<dbReference type="OrthoDB" id="343092at2759"/>
<keyword evidence="4" id="KW-1185">Reference proteome</keyword>
<dbReference type="GO" id="GO:0061982">
    <property type="term" value="P:meiosis I cell cycle process"/>
    <property type="evidence" value="ECO:0007669"/>
    <property type="project" value="UniProtKB-ARBA"/>
</dbReference>
<dbReference type="GO" id="GO:0006310">
    <property type="term" value="P:DNA recombination"/>
    <property type="evidence" value="ECO:0007669"/>
    <property type="project" value="UniProtKB-ARBA"/>
</dbReference>
<evidence type="ECO:0000259" key="2">
    <source>
        <dbReference type="Pfam" id="PF02732"/>
    </source>
</evidence>
<dbReference type="OMA" id="CEPTEIN"/>
<dbReference type="VEuPathDB" id="FungiDB:DIURU_002933"/>
<dbReference type="Gene3D" id="3.40.50.10130">
    <property type="match status" value="1"/>
</dbReference>
<dbReference type="InterPro" id="IPR006166">
    <property type="entry name" value="ERCC4_domain"/>
</dbReference>
<dbReference type="Proteomes" id="UP000449547">
    <property type="component" value="Unassembled WGS sequence"/>
</dbReference>
<comment type="caution">
    <text evidence="3">The sequence shown here is derived from an EMBL/GenBank/DDBJ whole genome shotgun (WGS) entry which is preliminary data.</text>
</comment>
<feature type="compositionally biased region" description="Low complexity" evidence="1">
    <location>
        <begin position="191"/>
        <end position="203"/>
    </location>
</feature>
<feature type="domain" description="ERCC4" evidence="2">
    <location>
        <begin position="298"/>
        <end position="417"/>
    </location>
</feature>